<protein>
    <recommendedName>
        <fullName evidence="2">F5/8 type C domain-containing protein</fullName>
    </recommendedName>
</protein>
<feature type="coiled-coil region" evidence="1">
    <location>
        <begin position="212"/>
        <end position="239"/>
    </location>
</feature>
<feature type="domain" description="F5/8 type C" evidence="2">
    <location>
        <begin position="285"/>
        <end position="390"/>
    </location>
</feature>
<evidence type="ECO:0000256" key="1">
    <source>
        <dbReference type="SAM" id="Coils"/>
    </source>
</evidence>
<dbReference type="EMBL" id="UINC01031367">
    <property type="protein sequence ID" value="SVB17289.1"/>
    <property type="molecule type" value="Genomic_DNA"/>
</dbReference>
<dbReference type="PROSITE" id="PS50022">
    <property type="entry name" value="FA58C_3"/>
    <property type="match status" value="1"/>
</dbReference>
<keyword evidence="1" id="KW-0175">Coiled coil</keyword>
<evidence type="ECO:0000259" key="2">
    <source>
        <dbReference type="PROSITE" id="PS50022"/>
    </source>
</evidence>
<name>A0A382BUM1_9ZZZZ</name>
<dbReference type="PANTHER" id="PTHR35889">
    <property type="entry name" value="CYCLOINULO-OLIGOSACCHARIDE FRUCTANOTRANSFERASE-RELATED"/>
    <property type="match status" value="1"/>
</dbReference>
<dbReference type="Pfam" id="PF07583">
    <property type="entry name" value="PSCyt2"/>
    <property type="match status" value="1"/>
</dbReference>
<dbReference type="PANTHER" id="PTHR35889:SF3">
    <property type="entry name" value="F-BOX DOMAIN-CONTAINING PROTEIN"/>
    <property type="match status" value="1"/>
</dbReference>
<accession>A0A382BUM1</accession>
<evidence type="ECO:0000313" key="3">
    <source>
        <dbReference type="EMBL" id="SVB17289.1"/>
    </source>
</evidence>
<dbReference type="InterPro" id="IPR011444">
    <property type="entry name" value="DUF1549"/>
</dbReference>
<dbReference type="Gene3D" id="2.60.120.260">
    <property type="entry name" value="Galactose-binding domain-like"/>
    <property type="match status" value="1"/>
</dbReference>
<sequence length="390" mass="43838">VFAKLAKAGLAPSRLAKRPVLIRRLYLVMLGIHPSPREVAAFVNAPRPDAWERLVDRVLDDPRLGERWAQHWLDVIRYGETHGFEMNRERPNAWPFRDWVVDAMNRDLPYDRFVREQLAGDALGSGVGTGFLVAGPNDQVKSQDINLTLTQRQNELDGMISTTGTTFLGLTLGCARCHDHKFDPVTQRDYYSLQAVFAGVQHAARDINRKTDPALERERATLESRIDSAQKELTMLEAGVPRFKRPVNARGNEETFEPVQARFVRFNIARANRAEPCVDELEVFAAGKNVALASAGAKATASGVYADGGNAFHQLAFVNDGRYGNSRSWIAKNRDNAWVQIELAKPVAINRIKWARDREGHYADRLAVEYTFDVATELGQWRTVARSADR</sequence>
<proteinExistence type="predicted"/>
<feature type="non-terminal residue" evidence="3">
    <location>
        <position position="1"/>
    </location>
</feature>
<organism evidence="3">
    <name type="scientific">marine metagenome</name>
    <dbReference type="NCBI Taxonomy" id="408172"/>
    <lineage>
        <taxon>unclassified sequences</taxon>
        <taxon>metagenomes</taxon>
        <taxon>ecological metagenomes</taxon>
    </lineage>
</organism>
<gene>
    <name evidence="3" type="ORF">METZ01_LOCUS170143</name>
</gene>
<reference evidence="3" key="1">
    <citation type="submission" date="2018-05" db="EMBL/GenBank/DDBJ databases">
        <authorList>
            <person name="Lanie J.A."/>
            <person name="Ng W.-L."/>
            <person name="Kazmierczak K.M."/>
            <person name="Andrzejewski T.M."/>
            <person name="Davidsen T.M."/>
            <person name="Wayne K.J."/>
            <person name="Tettelin H."/>
            <person name="Glass J.I."/>
            <person name="Rusch D."/>
            <person name="Podicherti R."/>
            <person name="Tsui H.-C.T."/>
            <person name="Winkler M.E."/>
        </authorList>
    </citation>
    <scope>NUCLEOTIDE SEQUENCE</scope>
</reference>
<dbReference type="SUPFAM" id="SSF49785">
    <property type="entry name" value="Galactose-binding domain-like"/>
    <property type="match status" value="1"/>
</dbReference>
<dbReference type="AlphaFoldDB" id="A0A382BUM1"/>
<feature type="non-terminal residue" evidence="3">
    <location>
        <position position="390"/>
    </location>
</feature>
<dbReference type="InterPro" id="IPR008979">
    <property type="entry name" value="Galactose-bd-like_sf"/>
</dbReference>
<dbReference type="InterPro" id="IPR000421">
    <property type="entry name" value="FA58C"/>
</dbReference>